<dbReference type="InterPro" id="IPR001509">
    <property type="entry name" value="Epimerase_deHydtase"/>
</dbReference>
<evidence type="ECO:0000313" key="7">
    <source>
        <dbReference type="EMBL" id="GGB09989.1"/>
    </source>
</evidence>
<dbReference type="SUPFAM" id="SSF51735">
    <property type="entry name" value="NAD(P)-binding Rossmann-fold domains"/>
    <property type="match status" value="1"/>
</dbReference>
<organism evidence="7 8">
    <name type="scientific">Conyzicola nivalis</name>
    <dbReference type="NCBI Taxonomy" id="1477021"/>
    <lineage>
        <taxon>Bacteria</taxon>
        <taxon>Bacillati</taxon>
        <taxon>Actinomycetota</taxon>
        <taxon>Actinomycetes</taxon>
        <taxon>Micrococcales</taxon>
        <taxon>Microbacteriaceae</taxon>
        <taxon>Conyzicola</taxon>
    </lineage>
</organism>
<keyword evidence="8" id="KW-1185">Reference proteome</keyword>
<sequence length="281" mass="29765">MKILVTGSAGRLGVQLQRRFTSEPEHDVLYLRNPKKDTPRGPGDVDVTDSLALTNAIQQFGPHAIVHLASIAGAACEEDVARAYAVNVDAVGTIAEAAKRHGVGRILFASTSAVYGDQYDRPVREDDELHPGSTYAKTKFEAEQILASAAEASSLETISLRIFNVYGPGFDGSLISKLRASTPESPVHLRDLDAFVRDYSHVDAVVDAINAALNAELQSRAAVFNIGSGTPTSNRDLIELLGGSGAVHFEVAPGGYSYSCADISAATRVLGFAPISRLANA</sequence>
<proteinExistence type="inferred from homology"/>
<evidence type="ECO:0000256" key="2">
    <source>
        <dbReference type="ARBA" id="ARBA00007637"/>
    </source>
</evidence>
<dbReference type="Pfam" id="PF01370">
    <property type="entry name" value="Epimerase"/>
    <property type="match status" value="1"/>
</dbReference>
<reference evidence="7" key="1">
    <citation type="journal article" date="2014" name="Int. J. Syst. Evol. Microbiol.">
        <title>Complete genome sequence of Corynebacterium casei LMG S-19264T (=DSM 44701T), isolated from a smear-ripened cheese.</title>
        <authorList>
            <consortium name="US DOE Joint Genome Institute (JGI-PGF)"/>
            <person name="Walter F."/>
            <person name="Albersmeier A."/>
            <person name="Kalinowski J."/>
            <person name="Ruckert C."/>
        </authorList>
    </citation>
    <scope>NUCLEOTIDE SEQUENCE</scope>
    <source>
        <strain evidence="7">CGMCC 1.12813</strain>
    </source>
</reference>
<comment type="similarity">
    <text evidence="2">Belongs to the NAD(P)-dependent epimerase/dehydratase family.</text>
</comment>
<feature type="domain" description="NAD-dependent epimerase/dehydratase" evidence="6">
    <location>
        <begin position="3"/>
        <end position="227"/>
    </location>
</feature>
<evidence type="ECO:0000256" key="5">
    <source>
        <dbReference type="ARBA" id="ARBA00033067"/>
    </source>
</evidence>
<dbReference type="AlphaFoldDB" id="A0A916SRI9"/>
<dbReference type="EMBL" id="BMGB01000001">
    <property type="protein sequence ID" value="GGB09989.1"/>
    <property type="molecule type" value="Genomic_DNA"/>
</dbReference>
<evidence type="ECO:0000256" key="3">
    <source>
        <dbReference type="ARBA" id="ARBA00018569"/>
    </source>
</evidence>
<accession>A0A916SRI9</accession>
<dbReference type="Proteomes" id="UP000606922">
    <property type="component" value="Unassembled WGS sequence"/>
</dbReference>
<dbReference type="PANTHER" id="PTHR43725">
    <property type="entry name" value="UDP-GLUCOSE 4-EPIMERASE"/>
    <property type="match status" value="1"/>
</dbReference>
<dbReference type="RefSeq" id="WP_188510979.1">
    <property type="nucleotide sequence ID" value="NZ_BMGB01000001.1"/>
</dbReference>
<evidence type="ECO:0000256" key="4">
    <source>
        <dbReference type="ARBA" id="ARBA00031367"/>
    </source>
</evidence>
<evidence type="ECO:0000313" key="8">
    <source>
        <dbReference type="Proteomes" id="UP000606922"/>
    </source>
</evidence>
<dbReference type="PANTHER" id="PTHR43725:SF54">
    <property type="entry name" value="UDP-N-ACETYL-D-QUINOVOSAMINE 4-EPIMERASE"/>
    <property type="match status" value="1"/>
</dbReference>
<reference evidence="7" key="2">
    <citation type="submission" date="2020-09" db="EMBL/GenBank/DDBJ databases">
        <authorList>
            <person name="Sun Q."/>
            <person name="Zhou Y."/>
        </authorList>
    </citation>
    <scope>NUCLEOTIDE SEQUENCE</scope>
    <source>
        <strain evidence="7">CGMCC 1.12813</strain>
    </source>
</reference>
<gene>
    <name evidence="7" type="ORF">GCM10010979_25790</name>
</gene>
<evidence type="ECO:0000256" key="1">
    <source>
        <dbReference type="ARBA" id="ARBA00004947"/>
    </source>
</evidence>
<name>A0A916SRI9_9MICO</name>
<comment type="caution">
    <text evidence="7">The sequence shown here is derived from an EMBL/GenBank/DDBJ whole genome shotgun (WGS) entry which is preliminary data.</text>
</comment>
<protein>
    <recommendedName>
        <fullName evidence="3">UDP-glucose 4-epimerase</fullName>
    </recommendedName>
    <alternativeName>
        <fullName evidence="5">Galactowaldenase</fullName>
    </alternativeName>
    <alternativeName>
        <fullName evidence="4">UDP-galactose 4-epimerase</fullName>
    </alternativeName>
</protein>
<comment type="pathway">
    <text evidence="1">Carbohydrate metabolism; galactose metabolism.</text>
</comment>
<dbReference type="Gene3D" id="3.40.50.720">
    <property type="entry name" value="NAD(P)-binding Rossmann-like Domain"/>
    <property type="match status" value="1"/>
</dbReference>
<evidence type="ECO:0000259" key="6">
    <source>
        <dbReference type="Pfam" id="PF01370"/>
    </source>
</evidence>
<dbReference type="InterPro" id="IPR036291">
    <property type="entry name" value="NAD(P)-bd_dom_sf"/>
</dbReference>